<keyword evidence="2" id="KW-0472">Membrane</keyword>
<sequence length="507" mass="54604">MSESAHEDPVARVDALVGAIGPRLSAPGVQRREVVLVTGPWLAGVTGVAAALRERLPEHTFVESADLAAGEVPLAVVFVVSAAAALTPSDCALLDAAAADTDLVIGAVSKIDVHHKWRDMITVDRDALIAHATRYRNVPWVGVAAAPQAGEPRVDDLVAEVQKQLADTDLVRRNRLRAWESRLQAIAGRYERDAEGVGRQARVAALREERTAVLRQRRLSKSERTIALRSQIQQARVQLSYFARNRCASVRSELQEDAAGLTRRKLPEFETYARERFSDVVAEVNDGSSRHLTDVVAVLGLAVELPAAPEPPRIDVAAPPLTSRRLETRLMTLLGAGFGLGVALTVSRLLANLAPGLTAAGVVACVAIGLAVTVWVVGTRGLLHDRAVLDRWVGEATSWLRSTVEQLVATRVLAAESALSAALGEQDELENARVATRLKAIDTELREHAVAAARASALRDREMPTLRAALDAVRRELGESSQPRPEPNPTEQTPRTASAAHLNRSCE</sequence>
<accession>A0AAD1H607</accession>
<evidence type="ECO:0000313" key="3">
    <source>
        <dbReference type="EMBL" id="BBU24885.1"/>
    </source>
</evidence>
<keyword evidence="2" id="KW-1133">Transmembrane helix</keyword>
<organism evidence="3 4">
    <name type="scientific">Mycobacterium xenopi</name>
    <dbReference type="NCBI Taxonomy" id="1789"/>
    <lineage>
        <taxon>Bacteria</taxon>
        <taxon>Bacillati</taxon>
        <taxon>Actinomycetota</taxon>
        <taxon>Actinomycetes</taxon>
        <taxon>Mycobacteriales</taxon>
        <taxon>Mycobacteriaceae</taxon>
        <taxon>Mycobacterium</taxon>
    </lineage>
</organism>
<feature type="transmembrane region" description="Helical" evidence="2">
    <location>
        <begin position="357"/>
        <end position="377"/>
    </location>
</feature>
<dbReference type="AlphaFoldDB" id="A0AAD1H607"/>
<evidence type="ECO:0000313" key="4">
    <source>
        <dbReference type="Proteomes" id="UP000464624"/>
    </source>
</evidence>
<feature type="compositionally biased region" description="Polar residues" evidence="1">
    <location>
        <begin position="479"/>
        <end position="496"/>
    </location>
</feature>
<evidence type="ECO:0000256" key="2">
    <source>
        <dbReference type="SAM" id="Phobius"/>
    </source>
</evidence>
<dbReference type="RefSeq" id="WP_232061683.1">
    <property type="nucleotide sequence ID" value="NZ_AP022314.1"/>
</dbReference>
<dbReference type="Proteomes" id="UP000464624">
    <property type="component" value="Chromosome"/>
</dbReference>
<name>A0AAD1H607_MYCXE</name>
<keyword evidence="2" id="KW-0812">Transmembrane</keyword>
<gene>
    <name evidence="3" type="ORF">MYXE_46750</name>
</gene>
<proteinExistence type="predicted"/>
<evidence type="ECO:0000256" key="1">
    <source>
        <dbReference type="SAM" id="MobiDB-lite"/>
    </source>
</evidence>
<feature type="transmembrane region" description="Helical" evidence="2">
    <location>
        <begin position="330"/>
        <end position="351"/>
    </location>
</feature>
<dbReference type="KEGG" id="mxe:MYXE_46750"/>
<dbReference type="EMBL" id="AP022314">
    <property type="protein sequence ID" value="BBU24885.1"/>
    <property type="molecule type" value="Genomic_DNA"/>
</dbReference>
<protein>
    <submittedName>
        <fullName evidence="3">Uncharacterized protein</fullName>
    </submittedName>
</protein>
<reference evidence="3 4" key="1">
    <citation type="submission" date="2019-12" db="EMBL/GenBank/DDBJ databases">
        <title>Complete genome sequence of Mycolicibacterium xenopi str. JCM15661T.</title>
        <authorList>
            <person name="Yoshida M."/>
            <person name="Fukano H."/>
            <person name="Asakura T."/>
            <person name="Hoshino Y."/>
        </authorList>
    </citation>
    <scope>NUCLEOTIDE SEQUENCE [LARGE SCALE GENOMIC DNA]</scope>
    <source>
        <strain evidence="3 4">JCM 15661T</strain>
    </source>
</reference>
<feature type="region of interest" description="Disordered" evidence="1">
    <location>
        <begin position="471"/>
        <end position="507"/>
    </location>
</feature>